<dbReference type="KEGG" id="ahel:Q31a_56180"/>
<evidence type="ECO:0000256" key="1">
    <source>
        <dbReference type="ARBA" id="ARBA00004162"/>
    </source>
</evidence>
<dbReference type="PANTHER" id="PTHR30558">
    <property type="entry name" value="EXBD MEMBRANE COMPONENT OF PMF-DRIVEN MACROMOLECULE IMPORT SYSTEM"/>
    <property type="match status" value="1"/>
</dbReference>
<evidence type="ECO:0000256" key="6">
    <source>
        <dbReference type="ARBA" id="ARBA00023136"/>
    </source>
</evidence>
<keyword evidence="7" id="KW-0813">Transport</keyword>
<dbReference type="PANTHER" id="PTHR30558:SF3">
    <property type="entry name" value="BIOPOLYMER TRANSPORT PROTEIN EXBD-RELATED"/>
    <property type="match status" value="1"/>
</dbReference>
<dbReference type="EMBL" id="CP036298">
    <property type="protein sequence ID" value="QDV27230.1"/>
    <property type="molecule type" value="Genomic_DNA"/>
</dbReference>
<gene>
    <name evidence="8" type="ORF">Q31a_56180</name>
</gene>
<dbReference type="AlphaFoldDB" id="A0A518GF98"/>
<name>A0A518GF98_9BACT</name>
<dbReference type="GO" id="GO:0015031">
    <property type="term" value="P:protein transport"/>
    <property type="evidence" value="ECO:0007669"/>
    <property type="project" value="UniProtKB-KW"/>
</dbReference>
<keyword evidence="4 7" id="KW-0812">Transmembrane</keyword>
<dbReference type="GO" id="GO:0005886">
    <property type="term" value="C:plasma membrane"/>
    <property type="evidence" value="ECO:0007669"/>
    <property type="project" value="UniProtKB-SubCell"/>
</dbReference>
<comment type="subcellular location">
    <subcellularLocation>
        <location evidence="1">Cell membrane</location>
        <topology evidence="1">Single-pass membrane protein</topology>
    </subcellularLocation>
    <subcellularLocation>
        <location evidence="7">Cell membrane</location>
        <topology evidence="7">Single-pass type II membrane protein</topology>
    </subcellularLocation>
</comment>
<keyword evidence="5" id="KW-1133">Transmembrane helix</keyword>
<protein>
    <submittedName>
        <fullName evidence="8">Biopolymer transport protein ExbD</fullName>
    </submittedName>
</protein>
<proteinExistence type="inferred from homology"/>
<evidence type="ECO:0000256" key="3">
    <source>
        <dbReference type="ARBA" id="ARBA00022475"/>
    </source>
</evidence>
<keyword evidence="7" id="KW-0653">Protein transport</keyword>
<evidence type="ECO:0000313" key="9">
    <source>
        <dbReference type="Proteomes" id="UP000318017"/>
    </source>
</evidence>
<sequence>MRIKRQNTPQAEADLTPMIDMTFQLIAFFMVLINFSQSEQNDRVVLPTSELAKPVAVPLEYPIIIHMTRDGTLVIGGDEIPLEALRSRMSPEIAVMQLDKKTARDANIIIRGHQTVPGGRVQDLINKCQELGFEQFALRVKEEI</sequence>
<dbReference type="GO" id="GO:0022857">
    <property type="term" value="F:transmembrane transporter activity"/>
    <property type="evidence" value="ECO:0007669"/>
    <property type="project" value="InterPro"/>
</dbReference>
<dbReference type="Proteomes" id="UP000318017">
    <property type="component" value="Chromosome"/>
</dbReference>
<dbReference type="InterPro" id="IPR003400">
    <property type="entry name" value="ExbD"/>
</dbReference>
<dbReference type="OrthoDB" id="284492at2"/>
<evidence type="ECO:0000256" key="2">
    <source>
        <dbReference type="ARBA" id="ARBA00005811"/>
    </source>
</evidence>
<organism evidence="8 9">
    <name type="scientific">Aureliella helgolandensis</name>
    <dbReference type="NCBI Taxonomy" id="2527968"/>
    <lineage>
        <taxon>Bacteria</taxon>
        <taxon>Pseudomonadati</taxon>
        <taxon>Planctomycetota</taxon>
        <taxon>Planctomycetia</taxon>
        <taxon>Pirellulales</taxon>
        <taxon>Pirellulaceae</taxon>
        <taxon>Aureliella</taxon>
    </lineage>
</organism>
<evidence type="ECO:0000256" key="7">
    <source>
        <dbReference type="RuleBase" id="RU003879"/>
    </source>
</evidence>
<keyword evidence="3" id="KW-1003">Cell membrane</keyword>
<dbReference type="Gene3D" id="3.30.420.270">
    <property type="match status" value="1"/>
</dbReference>
<keyword evidence="6" id="KW-0472">Membrane</keyword>
<evidence type="ECO:0000256" key="5">
    <source>
        <dbReference type="ARBA" id="ARBA00022989"/>
    </source>
</evidence>
<reference evidence="8 9" key="1">
    <citation type="submission" date="2019-02" db="EMBL/GenBank/DDBJ databases">
        <title>Deep-cultivation of Planctomycetes and their phenomic and genomic characterization uncovers novel biology.</title>
        <authorList>
            <person name="Wiegand S."/>
            <person name="Jogler M."/>
            <person name="Boedeker C."/>
            <person name="Pinto D."/>
            <person name="Vollmers J."/>
            <person name="Rivas-Marin E."/>
            <person name="Kohn T."/>
            <person name="Peeters S.H."/>
            <person name="Heuer A."/>
            <person name="Rast P."/>
            <person name="Oberbeckmann S."/>
            <person name="Bunk B."/>
            <person name="Jeske O."/>
            <person name="Meyerdierks A."/>
            <person name="Storesund J.E."/>
            <person name="Kallscheuer N."/>
            <person name="Luecker S."/>
            <person name="Lage O.M."/>
            <person name="Pohl T."/>
            <person name="Merkel B.J."/>
            <person name="Hornburger P."/>
            <person name="Mueller R.-W."/>
            <person name="Bruemmer F."/>
            <person name="Labrenz M."/>
            <person name="Spormann A.M."/>
            <person name="Op den Camp H."/>
            <person name="Overmann J."/>
            <person name="Amann R."/>
            <person name="Jetten M.S.M."/>
            <person name="Mascher T."/>
            <person name="Medema M.H."/>
            <person name="Devos D.P."/>
            <person name="Kaster A.-K."/>
            <person name="Ovreas L."/>
            <person name="Rohde M."/>
            <person name="Galperin M.Y."/>
            <person name="Jogler C."/>
        </authorList>
    </citation>
    <scope>NUCLEOTIDE SEQUENCE [LARGE SCALE GENOMIC DNA]</scope>
    <source>
        <strain evidence="8 9">Q31a</strain>
    </source>
</reference>
<evidence type="ECO:0000256" key="4">
    <source>
        <dbReference type="ARBA" id="ARBA00022692"/>
    </source>
</evidence>
<dbReference type="Pfam" id="PF02472">
    <property type="entry name" value="ExbD"/>
    <property type="match status" value="1"/>
</dbReference>
<accession>A0A518GF98</accession>
<comment type="similarity">
    <text evidence="2 7">Belongs to the ExbD/TolR family.</text>
</comment>
<evidence type="ECO:0000313" key="8">
    <source>
        <dbReference type="EMBL" id="QDV27230.1"/>
    </source>
</evidence>
<keyword evidence="9" id="KW-1185">Reference proteome</keyword>
<dbReference type="RefSeq" id="WP_145084303.1">
    <property type="nucleotide sequence ID" value="NZ_CP036298.1"/>
</dbReference>